<feature type="compositionally biased region" description="Low complexity" evidence="1">
    <location>
        <begin position="23"/>
        <end position="40"/>
    </location>
</feature>
<protein>
    <submittedName>
        <fullName evidence="3">Uncharacterized protein</fullName>
    </submittedName>
</protein>
<dbReference type="PROSITE" id="PS51257">
    <property type="entry name" value="PROKAR_LIPOPROTEIN"/>
    <property type="match status" value="1"/>
</dbReference>
<evidence type="ECO:0000313" key="3">
    <source>
        <dbReference type="EMBL" id="KAB2583812.1"/>
    </source>
</evidence>
<proteinExistence type="predicted"/>
<dbReference type="AlphaFoldDB" id="A0A5N5E3M6"/>
<reference evidence="3 4" key="1">
    <citation type="journal article" date="2017" name="Poromechanics V (2013)">
        <title>Genomic Characterization of the Arsenic-Tolerant Actinobacterium, &lt;i&gt;Rhodococcus erythropolis&lt;/i&gt; S43.</title>
        <authorList>
            <person name="Retamal-Morales G."/>
            <person name="Mehnert M."/>
            <person name="Schwabe R."/>
            <person name="Tischler D."/>
            <person name="Schloemann M."/>
            <person name="Levican G.J."/>
        </authorList>
    </citation>
    <scope>NUCLEOTIDE SEQUENCE [LARGE SCALE GENOMIC DNA]</scope>
    <source>
        <strain evidence="3 4">S43</strain>
    </source>
</reference>
<dbReference type="Proteomes" id="UP000325576">
    <property type="component" value="Unassembled WGS sequence"/>
</dbReference>
<sequence>MRSKIVVAAALSLSFFTAGCGGSDSTDSEQSQDSVVQSTSPTTEASPIRKKAIGEEAAAGCVEGAGRETCDVRFTITSITRGESCSGYSNGILALPANHEVVRFDIEVETAPEFSYAQANGVLLTQYWSVVDADGYMVKDPDIATGCDVDANVVYKFLEPGTKQRSSVPIIAPVGATTLRLSEQGHGWEWEIPVVAAAPPAASATPPVESPVAPTFQEWTPTTTTVAQNPVDSRPNPYPNSQDSFGRDTGTSGATLVGCGDWKEYQPGTGIYSDGSLDYAAECLPGGSMAPN</sequence>
<name>A0A5N5E3M6_RHOER</name>
<evidence type="ECO:0000256" key="1">
    <source>
        <dbReference type="SAM" id="MobiDB-lite"/>
    </source>
</evidence>
<evidence type="ECO:0000256" key="2">
    <source>
        <dbReference type="SAM" id="SignalP"/>
    </source>
</evidence>
<evidence type="ECO:0000313" key="4">
    <source>
        <dbReference type="Proteomes" id="UP000325576"/>
    </source>
</evidence>
<feature type="chain" id="PRO_5038896286" evidence="2">
    <location>
        <begin position="21"/>
        <end position="292"/>
    </location>
</feature>
<keyword evidence="2" id="KW-0732">Signal</keyword>
<feature type="compositionally biased region" description="Polar residues" evidence="1">
    <location>
        <begin position="239"/>
        <end position="252"/>
    </location>
</feature>
<dbReference type="EMBL" id="MRBO01000501">
    <property type="protein sequence ID" value="KAB2583812.1"/>
    <property type="molecule type" value="Genomic_DNA"/>
</dbReference>
<comment type="caution">
    <text evidence="3">The sequence shown here is derived from an EMBL/GenBank/DDBJ whole genome shotgun (WGS) entry which is preliminary data.</text>
</comment>
<accession>A0A5N5E3M6</accession>
<feature type="region of interest" description="Disordered" evidence="1">
    <location>
        <begin position="23"/>
        <end position="48"/>
    </location>
</feature>
<feature type="region of interest" description="Disordered" evidence="1">
    <location>
        <begin position="226"/>
        <end position="252"/>
    </location>
</feature>
<gene>
    <name evidence="3" type="ORF">BS297_18735</name>
</gene>
<feature type="signal peptide" evidence="2">
    <location>
        <begin position="1"/>
        <end position="20"/>
    </location>
</feature>
<organism evidence="3 4">
    <name type="scientific">Rhodococcus erythropolis</name>
    <name type="common">Arthrobacter picolinophilus</name>
    <dbReference type="NCBI Taxonomy" id="1833"/>
    <lineage>
        <taxon>Bacteria</taxon>
        <taxon>Bacillati</taxon>
        <taxon>Actinomycetota</taxon>
        <taxon>Actinomycetes</taxon>
        <taxon>Mycobacteriales</taxon>
        <taxon>Nocardiaceae</taxon>
        <taxon>Rhodococcus</taxon>
        <taxon>Rhodococcus erythropolis group</taxon>
    </lineage>
</organism>